<comment type="caution">
    <text evidence="1">The sequence shown here is derived from an EMBL/GenBank/DDBJ whole genome shotgun (WGS) entry which is preliminary data.</text>
</comment>
<keyword evidence="2" id="KW-1185">Reference proteome</keyword>
<sequence length="47" mass="5735">MILKPSVVTESFRSKWMDENVPLFECPDQDIQSIYYFRWHVRLQADD</sequence>
<gene>
    <name evidence="1" type="ORF">J2Z66_000680</name>
</gene>
<organism evidence="1 2">
    <name type="scientific">Paenibacillus eucommiae</name>
    <dbReference type="NCBI Taxonomy" id="1355755"/>
    <lineage>
        <taxon>Bacteria</taxon>
        <taxon>Bacillati</taxon>
        <taxon>Bacillota</taxon>
        <taxon>Bacilli</taxon>
        <taxon>Bacillales</taxon>
        <taxon>Paenibacillaceae</taxon>
        <taxon>Paenibacillus</taxon>
    </lineage>
</organism>
<accession>A0ABS4INF1</accession>
<proteinExistence type="predicted"/>
<evidence type="ECO:0000313" key="2">
    <source>
        <dbReference type="Proteomes" id="UP001519287"/>
    </source>
</evidence>
<name>A0ABS4INF1_9BACL</name>
<protein>
    <submittedName>
        <fullName evidence="1">Uncharacterized protein</fullName>
    </submittedName>
</protein>
<evidence type="ECO:0000313" key="1">
    <source>
        <dbReference type="EMBL" id="MBP1989085.1"/>
    </source>
</evidence>
<dbReference type="RefSeq" id="WP_209969905.1">
    <property type="nucleotide sequence ID" value="NZ_JAGGLB010000002.1"/>
</dbReference>
<reference evidence="1 2" key="1">
    <citation type="submission" date="2021-03" db="EMBL/GenBank/DDBJ databases">
        <title>Genomic Encyclopedia of Type Strains, Phase IV (KMG-IV): sequencing the most valuable type-strain genomes for metagenomic binning, comparative biology and taxonomic classification.</title>
        <authorList>
            <person name="Goeker M."/>
        </authorList>
    </citation>
    <scope>NUCLEOTIDE SEQUENCE [LARGE SCALE GENOMIC DNA]</scope>
    <source>
        <strain evidence="1 2">DSM 26048</strain>
    </source>
</reference>
<dbReference type="Proteomes" id="UP001519287">
    <property type="component" value="Unassembled WGS sequence"/>
</dbReference>
<dbReference type="EMBL" id="JAGGLB010000002">
    <property type="protein sequence ID" value="MBP1989085.1"/>
    <property type="molecule type" value="Genomic_DNA"/>
</dbReference>